<dbReference type="InterPro" id="IPR009769">
    <property type="entry name" value="EDR2_C"/>
</dbReference>
<dbReference type="Proteomes" id="UP000275267">
    <property type="component" value="Unassembled WGS sequence"/>
</dbReference>
<feature type="compositionally biased region" description="Polar residues" evidence="1">
    <location>
        <begin position="274"/>
        <end position="295"/>
    </location>
</feature>
<dbReference type="InterPro" id="IPR045096">
    <property type="entry name" value="EDR2-like"/>
</dbReference>
<dbReference type="EMBL" id="PQIB02000008">
    <property type="protein sequence ID" value="RLN04802.1"/>
    <property type="molecule type" value="Genomic_DNA"/>
</dbReference>
<sequence length="631" mass="69070">MASSNDEAEHQWIENLKFGGAVPCLAPESCPNGWGTPPGDSFMVRGPEYLTNKVKIPGGEYLLKPLGFDWIKGPAKICEILKDKNHRVRKAIDEEVSHGKQPFVWAFNLQLPKDNYSAIFYFVSLEPVPEGSLMDQFLKGDDAFRNSRLKLIANIVKGPWIVRTAVGEQAICILGRALSCKYVQGSNFIEVDVDIGSSIVANAIVHLAFGYITTLTVDLAFLIESQTESELPERLLGAVRFSELSPGSAGQYERQSEEHQESTQSRSVGFWQGFWSNNQGNPREPSPSLQNTNGNLHKEAANENAKCLLPNKRDRESSRLREPPKSQIPIHESVVFPASGGKSEPPAERRRRVRDGGPPAGADMHHRPSSSSSAAAESSLPLSPADGFLCVKDGVDGMIKYVANEPSVGLYFVQQHARASMPILLDVKDKLVEKTHEVTLHTEDMEDSICAVRSMADFGPPLADDMIKDINRSLQIMSKTQPKRGLIQNPSWGFQSGKSSGTWDDELGATNGSSSRNYLSSMFNTAKLKASSLRWPQPDFSTKDVSSGNSASSAAPGSSQAAGQGASTPDTERDDLPISSRLSDGTTATNKSLPAADISETVETYNKFKEEQELKLQKWLRESEEAGDNRD</sequence>
<dbReference type="STRING" id="4540.A0A3L6RL59"/>
<protein>
    <submittedName>
        <fullName evidence="3">Protein ENHANCED DISEASE RESISTANCE 2-like</fullName>
    </submittedName>
</protein>
<evidence type="ECO:0000313" key="3">
    <source>
        <dbReference type="EMBL" id="RLN04802.1"/>
    </source>
</evidence>
<keyword evidence="4" id="KW-1185">Reference proteome</keyword>
<feature type="region of interest" description="Disordered" evidence="1">
    <location>
        <begin position="536"/>
        <end position="599"/>
    </location>
</feature>
<dbReference type="OrthoDB" id="9970435at2759"/>
<comment type="caution">
    <text evidence="3">The sequence shown here is derived from an EMBL/GenBank/DDBJ whole genome shotgun (WGS) entry which is preliminary data.</text>
</comment>
<name>A0A3L6RL59_PANMI</name>
<feature type="region of interest" description="Disordered" evidence="1">
    <location>
        <begin position="272"/>
        <end position="380"/>
    </location>
</feature>
<dbReference type="Pfam" id="PF07059">
    <property type="entry name" value="EDR2_C"/>
    <property type="match status" value="1"/>
</dbReference>
<dbReference type="AlphaFoldDB" id="A0A3L6RL59"/>
<feature type="compositionally biased region" description="Low complexity" evidence="1">
    <location>
        <begin position="369"/>
        <end position="380"/>
    </location>
</feature>
<feature type="compositionally biased region" description="Basic and acidic residues" evidence="1">
    <location>
        <begin position="311"/>
        <end position="324"/>
    </location>
</feature>
<accession>A0A3L6RL59</accession>
<evidence type="ECO:0000313" key="4">
    <source>
        <dbReference type="Proteomes" id="UP000275267"/>
    </source>
</evidence>
<evidence type="ECO:0000256" key="1">
    <source>
        <dbReference type="SAM" id="MobiDB-lite"/>
    </source>
</evidence>
<dbReference type="InterPro" id="IPR019320">
    <property type="entry name" value="BORCS8"/>
</dbReference>
<proteinExistence type="predicted"/>
<gene>
    <name evidence="3" type="ORF">C2845_PM13G03190</name>
</gene>
<evidence type="ECO:0000259" key="2">
    <source>
        <dbReference type="Pfam" id="PF07059"/>
    </source>
</evidence>
<dbReference type="PANTHER" id="PTHR12136">
    <property type="entry name" value="ENHANCED DISEASE RESISTANCE-RELATED"/>
    <property type="match status" value="1"/>
</dbReference>
<feature type="compositionally biased region" description="Low complexity" evidence="1">
    <location>
        <begin position="546"/>
        <end position="567"/>
    </location>
</feature>
<feature type="domain" description="Protein ENHANCED DISEASE RESISTANCE 2 C-terminal" evidence="2">
    <location>
        <begin position="34"/>
        <end position="244"/>
    </location>
</feature>
<dbReference type="Pfam" id="PF10167">
    <property type="entry name" value="BORCS8"/>
    <property type="match status" value="1"/>
</dbReference>
<reference evidence="4" key="1">
    <citation type="journal article" date="2019" name="Nat. Commun.">
        <title>The genome of broomcorn millet.</title>
        <authorList>
            <person name="Zou C."/>
            <person name="Miki D."/>
            <person name="Li D."/>
            <person name="Tang Q."/>
            <person name="Xiao L."/>
            <person name="Rajput S."/>
            <person name="Deng P."/>
            <person name="Jia W."/>
            <person name="Huang R."/>
            <person name="Zhang M."/>
            <person name="Sun Y."/>
            <person name="Hu J."/>
            <person name="Fu X."/>
            <person name="Schnable P.S."/>
            <person name="Li F."/>
            <person name="Zhang H."/>
            <person name="Feng B."/>
            <person name="Zhu X."/>
            <person name="Liu R."/>
            <person name="Schnable J.C."/>
            <person name="Zhu J.-K."/>
            <person name="Zhang H."/>
        </authorList>
    </citation>
    <scope>NUCLEOTIDE SEQUENCE [LARGE SCALE GENOMIC DNA]</scope>
</reference>
<feature type="compositionally biased region" description="Polar residues" evidence="1">
    <location>
        <begin position="580"/>
        <end position="592"/>
    </location>
</feature>
<dbReference type="PANTHER" id="PTHR12136:SF101">
    <property type="entry name" value="ENHANCED DISEASE RESISTANCE-LIKE PROTEIN (DUF1336)"/>
    <property type="match status" value="1"/>
</dbReference>
<organism evidence="3 4">
    <name type="scientific">Panicum miliaceum</name>
    <name type="common">Proso millet</name>
    <name type="synonym">Broomcorn millet</name>
    <dbReference type="NCBI Taxonomy" id="4540"/>
    <lineage>
        <taxon>Eukaryota</taxon>
        <taxon>Viridiplantae</taxon>
        <taxon>Streptophyta</taxon>
        <taxon>Embryophyta</taxon>
        <taxon>Tracheophyta</taxon>
        <taxon>Spermatophyta</taxon>
        <taxon>Magnoliopsida</taxon>
        <taxon>Liliopsida</taxon>
        <taxon>Poales</taxon>
        <taxon>Poaceae</taxon>
        <taxon>PACMAD clade</taxon>
        <taxon>Panicoideae</taxon>
        <taxon>Panicodae</taxon>
        <taxon>Paniceae</taxon>
        <taxon>Panicinae</taxon>
        <taxon>Panicum</taxon>
        <taxon>Panicum sect. Panicum</taxon>
    </lineage>
</organism>